<evidence type="ECO:0000256" key="1">
    <source>
        <dbReference type="ARBA" id="ARBA00007673"/>
    </source>
</evidence>
<reference evidence="4 5" key="1">
    <citation type="journal article" date="2015" name="BMC Genomics">
        <title>The genome of the truffle-parasite Tolypocladium ophioglossoides and the evolution of antifungal peptaibiotics.</title>
        <authorList>
            <person name="Quandt C.A."/>
            <person name="Bushley K.E."/>
            <person name="Spatafora J.W."/>
        </authorList>
    </citation>
    <scope>NUCLEOTIDE SEQUENCE [LARGE SCALE GENOMIC DNA]</scope>
    <source>
        <strain evidence="4 5">CBS 100239</strain>
    </source>
</reference>
<sequence length="402" mass="41734">MAAMPALRARPWRRLCKPPTPRPRRYSQRSLPAWFVRGGTSNGLVIRREHLPPQELWPTVLPAAMGAPDPQFGRQLDGMGSGVSSTSKVVVLAPPSASHADADVAFTFVQVGIRDGALDLAGNCGNMSSVAGPAAWDLGMIPPGRRVVEEDEQGGKWAVVRVFNTNTSKVVVSRFKVEGEPLAYAPDGDYAMDGVPGTNSAITLSFVDPAGAKTGRALPTGNAVDELALPDGSTVAASLVDVGNPGVFVSTHSLGLDAASLTPASVEANPALKARLEHIRRAGASRMGLDPDTASVPKVVLVFPAGAAPAGVDVRCLAMSMGQAHRAMPLTLALCLGASTHLPGTLAAELLAARGGAGREGTVTIGHPSGRLDVGTEMRDGRIGAARLVRTARVLMKGEVFY</sequence>
<comment type="similarity">
    <text evidence="1">Belongs to the PrpF family.</text>
</comment>
<dbReference type="GO" id="GO:0016853">
    <property type="term" value="F:isomerase activity"/>
    <property type="evidence" value="ECO:0007669"/>
    <property type="project" value="UniProtKB-KW"/>
</dbReference>
<gene>
    <name evidence="4" type="ORF">TOPH_03210</name>
</gene>
<dbReference type="PANTHER" id="PTHR43709:SF2">
    <property type="entry name" value="DUF453 DOMAIN PROTEIN (AFU_ORTHOLOGUE AFUA_6G00360)"/>
    <property type="match status" value="1"/>
</dbReference>
<dbReference type="AlphaFoldDB" id="A0A0L0NEG3"/>
<organism evidence="4 5">
    <name type="scientific">Tolypocladium ophioglossoides (strain CBS 100239)</name>
    <name type="common">Snaketongue truffleclub</name>
    <name type="synonym">Elaphocordyceps ophioglossoides</name>
    <dbReference type="NCBI Taxonomy" id="1163406"/>
    <lineage>
        <taxon>Eukaryota</taxon>
        <taxon>Fungi</taxon>
        <taxon>Dikarya</taxon>
        <taxon>Ascomycota</taxon>
        <taxon>Pezizomycotina</taxon>
        <taxon>Sordariomycetes</taxon>
        <taxon>Hypocreomycetidae</taxon>
        <taxon>Hypocreales</taxon>
        <taxon>Ophiocordycipitaceae</taxon>
        <taxon>Tolypocladium</taxon>
    </lineage>
</organism>
<name>A0A0L0NEG3_TOLOC</name>
<dbReference type="EMBL" id="LFRF01000006">
    <property type="protein sequence ID" value="KND92414.1"/>
    <property type="molecule type" value="Genomic_DNA"/>
</dbReference>
<keyword evidence="2 4" id="KW-0413">Isomerase</keyword>
<dbReference type="Gene3D" id="3.10.310.10">
    <property type="entry name" value="Diaminopimelate Epimerase, Chain A, domain 1"/>
    <property type="match status" value="2"/>
</dbReference>
<evidence type="ECO:0000313" key="4">
    <source>
        <dbReference type="EMBL" id="KND92414.1"/>
    </source>
</evidence>
<keyword evidence="5" id="KW-1185">Reference proteome</keyword>
<evidence type="ECO:0000256" key="3">
    <source>
        <dbReference type="SAM" id="MobiDB-lite"/>
    </source>
</evidence>
<accession>A0A0L0NEG3</accession>
<evidence type="ECO:0000256" key="2">
    <source>
        <dbReference type="ARBA" id="ARBA00023235"/>
    </source>
</evidence>
<proteinExistence type="inferred from homology"/>
<dbReference type="InterPro" id="IPR007400">
    <property type="entry name" value="PrpF-like"/>
</dbReference>
<protein>
    <submittedName>
        <fullName evidence="4">3-methylitaconate isomerase</fullName>
    </submittedName>
</protein>
<dbReference type="SUPFAM" id="SSF54506">
    <property type="entry name" value="Diaminopimelate epimerase-like"/>
    <property type="match status" value="2"/>
</dbReference>
<dbReference type="Pfam" id="PF04303">
    <property type="entry name" value="PrpF"/>
    <property type="match status" value="1"/>
</dbReference>
<comment type="caution">
    <text evidence="4">The sequence shown here is derived from an EMBL/GenBank/DDBJ whole genome shotgun (WGS) entry which is preliminary data.</text>
</comment>
<evidence type="ECO:0000313" key="5">
    <source>
        <dbReference type="Proteomes" id="UP000036947"/>
    </source>
</evidence>
<dbReference type="PANTHER" id="PTHR43709">
    <property type="entry name" value="ACONITATE ISOMERASE-RELATED"/>
    <property type="match status" value="1"/>
</dbReference>
<feature type="region of interest" description="Disordered" evidence="3">
    <location>
        <begin position="1"/>
        <end position="26"/>
    </location>
</feature>
<dbReference type="STRING" id="1163406.A0A0L0NEG3"/>
<dbReference type="Proteomes" id="UP000036947">
    <property type="component" value="Unassembled WGS sequence"/>
</dbReference>
<dbReference type="OrthoDB" id="10267539at2759"/>
<feature type="compositionally biased region" description="Basic residues" evidence="3">
    <location>
        <begin position="10"/>
        <end position="26"/>
    </location>
</feature>